<keyword evidence="2" id="KW-0805">Transcription regulation</keyword>
<reference evidence="6" key="1">
    <citation type="submission" date="2023-03" db="EMBL/GenBank/DDBJ databases">
        <title>Andean soil-derived lignocellulolytic bacterial consortium as a source of novel taxa and putative plastic-active enzymes.</title>
        <authorList>
            <person name="Diaz-Garcia L."/>
            <person name="Chuvochina M."/>
            <person name="Feuerriegel G."/>
            <person name="Bunk B."/>
            <person name="Sproer C."/>
            <person name="Streit W.R."/>
            <person name="Rodriguez L.M."/>
            <person name="Overmann J."/>
            <person name="Jimenez D.J."/>
        </authorList>
    </citation>
    <scope>NUCLEOTIDE SEQUENCE</scope>
    <source>
        <strain evidence="6">MAG 7</strain>
    </source>
</reference>
<proteinExistence type="inferred from homology"/>
<evidence type="ECO:0000259" key="5">
    <source>
        <dbReference type="PROSITE" id="PS50931"/>
    </source>
</evidence>
<dbReference type="Pfam" id="PF03466">
    <property type="entry name" value="LysR_substrate"/>
    <property type="match status" value="1"/>
</dbReference>
<organism evidence="6 7">
    <name type="scientific">Candidatus Pseudobacter hemicellulosilyticus</name>
    <dbReference type="NCBI Taxonomy" id="3121375"/>
    <lineage>
        <taxon>Bacteria</taxon>
        <taxon>Pseudomonadati</taxon>
        <taxon>Bacteroidota</taxon>
        <taxon>Chitinophagia</taxon>
        <taxon>Chitinophagales</taxon>
        <taxon>Chitinophagaceae</taxon>
        <taxon>Pseudobacter</taxon>
    </lineage>
</organism>
<name>A0AAJ6BHH3_9BACT</name>
<evidence type="ECO:0000256" key="1">
    <source>
        <dbReference type="ARBA" id="ARBA00009437"/>
    </source>
</evidence>
<evidence type="ECO:0000313" key="7">
    <source>
        <dbReference type="Proteomes" id="UP001220610"/>
    </source>
</evidence>
<dbReference type="PROSITE" id="PS50931">
    <property type="entry name" value="HTH_LYSR"/>
    <property type="match status" value="1"/>
</dbReference>
<protein>
    <submittedName>
        <fullName evidence="6">LysR substrate-binding domain-containing protein</fullName>
    </submittedName>
</protein>
<dbReference type="Pfam" id="PF00126">
    <property type="entry name" value="HTH_1"/>
    <property type="match status" value="1"/>
</dbReference>
<evidence type="ECO:0000313" key="6">
    <source>
        <dbReference type="EMBL" id="WEK37745.1"/>
    </source>
</evidence>
<evidence type="ECO:0000256" key="2">
    <source>
        <dbReference type="ARBA" id="ARBA00023015"/>
    </source>
</evidence>
<dbReference type="FunFam" id="1.10.10.10:FF:000001">
    <property type="entry name" value="LysR family transcriptional regulator"/>
    <property type="match status" value="1"/>
</dbReference>
<gene>
    <name evidence="6" type="ORF">P0Y53_09545</name>
</gene>
<dbReference type="InterPro" id="IPR036390">
    <property type="entry name" value="WH_DNA-bd_sf"/>
</dbReference>
<dbReference type="SUPFAM" id="SSF46785">
    <property type="entry name" value="Winged helix' DNA-binding domain"/>
    <property type="match status" value="1"/>
</dbReference>
<dbReference type="Gene3D" id="3.40.190.10">
    <property type="entry name" value="Periplasmic binding protein-like II"/>
    <property type="match status" value="2"/>
</dbReference>
<dbReference type="CDD" id="cd08411">
    <property type="entry name" value="PBP2_OxyR"/>
    <property type="match status" value="1"/>
</dbReference>
<dbReference type="GO" id="GO:0003700">
    <property type="term" value="F:DNA-binding transcription factor activity"/>
    <property type="evidence" value="ECO:0007669"/>
    <property type="project" value="InterPro"/>
</dbReference>
<dbReference type="PANTHER" id="PTHR30419">
    <property type="entry name" value="HTH-TYPE TRANSCRIPTIONAL REGULATOR YBHD"/>
    <property type="match status" value="1"/>
</dbReference>
<accession>A0AAJ6BHH3</accession>
<feature type="domain" description="HTH lysR-type" evidence="5">
    <location>
        <begin position="1"/>
        <end position="58"/>
    </location>
</feature>
<dbReference type="EMBL" id="CP119311">
    <property type="protein sequence ID" value="WEK37745.1"/>
    <property type="molecule type" value="Genomic_DNA"/>
</dbReference>
<dbReference type="Gene3D" id="1.10.10.10">
    <property type="entry name" value="Winged helix-like DNA-binding domain superfamily/Winged helix DNA-binding domain"/>
    <property type="match status" value="1"/>
</dbReference>
<dbReference type="GO" id="GO:0003677">
    <property type="term" value="F:DNA binding"/>
    <property type="evidence" value="ECO:0007669"/>
    <property type="project" value="UniProtKB-KW"/>
</dbReference>
<comment type="similarity">
    <text evidence="1">Belongs to the LysR transcriptional regulatory family.</text>
</comment>
<dbReference type="Proteomes" id="UP001220610">
    <property type="component" value="Chromosome"/>
</dbReference>
<dbReference type="PANTHER" id="PTHR30419:SF29">
    <property type="entry name" value="LYSR-FAMILY TRANSCRIPTIONAL REGULATOR"/>
    <property type="match status" value="1"/>
</dbReference>
<evidence type="ECO:0000256" key="3">
    <source>
        <dbReference type="ARBA" id="ARBA00023125"/>
    </source>
</evidence>
<dbReference type="SUPFAM" id="SSF53850">
    <property type="entry name" value="Periplasmic binding protein-like II"/>
    <property type="match status" value="1"/>
</dbReference>
<keyword evidence="4" id="KW-0804">Transcription</keyword>
<keyword evidence="3" id="KW-0238">DNA-binding</keyword>
<dbReference type="InterPro" id="IPR005119">
    <property type="entry name" value="LysR_subst-bd"/>
</dbReference>
<dbReference type="InterPro" id="IPR000847">
    <property type="entry name" value="LysR_HTH_N"/>
</dbReference>
<sequence length="311" mass="36113">MTFVQLEYIVAVDTFRHFALAAEHCFVTQPTLSMQIQKLEESLEVKIFDRSKQPVVPTEAGVEIIEQARKIISERNVLTEIVQQKRGVLKGELRIGIIPTLAPYLLPLFVPSFNKKYPHVKLVVQELRTEYIVRRLREGRIDTGVLVTPLQEKGIKEHVLFYEEFLAYVSPKNSAYKKTYVLPQDIDPEKLWLMEEGHCFRSQIVNLCELRKASEMGTHFEYEAGSIETLRRMVEINDGITILPELTTLDMDNRRLQLIRHFKKPAPMREVSVVVHRDFVKKRLIEALKDEIIKAVPDKLRKNKSQKVVPI</sequence>
<dbReference type="InterPro" id="IPR050950">
    <property type="entry name" value="HTH-type_LysR_regulators"/>
</dbReference>
<dbReference type="AlphaFoldDB" id="A0AAJ6BHH3"/>
<dbReference type="InterPro" id="IPR036388">
    <property type="entry name" value="WH-like_DNA-bd_sf"/>
</dbReference>
<dbReference type="GO" id="GO:0005829">
    <property type="term" value="C:cytosol"/>
    <property type="evidence" value="ECO:0007669"/>
    <property type="project" value="TreeGrafter"/>
</dbReference>
<evidence type="ECO:0000256" key="4">
    <source>
        <dbReference type="ARBA" id="ARBA00023163"/>
    </source>
</evidence>
<dbReference type="PRINTS" id="PR00039">
    <property type="entry name" value="HTHLYSR"/>
</dbReference>